<dbReference type="NCBIfam" id="TIGR00756">
    <property type="entry name" value="PPR"/>
    <property type="match status" value="3"/>
</dbReference>
<dbReference type="PANTHER" id="PTHR47933:SF11">
    <property type="entry name" value="PENTATRICOPEPTIDE REPEAT-CONTAINING PROTEIN 2"/>
    <property type="match status" value="1"/>
</dbReference>
<reference evidence="4 5" key="1">
    <citation type="journal article" date="2023" name="Plants (Basel)">
        <title>Bridging the Gap: Combining Genomics and Transcriptomics Approaches to Understand Stylosanthes scabra, an Orphan Legume from the Brazilian Caatinga.</title>
        <authorList>
            <person name="Ferreira-Neto J.R.C."/>
            <person name="da Silva M.D."/>
            <person name="Binneck E."/>
            <person name="de Melo N.F."/>
            <person name="da Silva R.H."/>
            <person name="de Melo A.L.T.M."/>
            <person name="Pandolfi V."/>
            <person name="Bustamante F.O."/>
            <person name="Brasileiro-Vidal A.C."/>
            <person name="Benko-Iseppon A.M."/>
        </authorList>
    </citation>
    <scope>NUCLEOTIDE SEQUENCE [LARGE SCALE GENOMIC DNA]</scope>
    <source>
        <tissue evidence="4">Leaves</tissue>
    </source>
</reference>
<dbReference type="InterPro" id="IPR051240">
    <property type="entry name" value="Mito_RNA-Proc/Resp"/>
</dbReference>
<accession>A0ABU6XBQ7</accession>
<proteinExistence type="inferred from homology"/>
<name>A0ABU6XBQ7_9FABA</name>
<keyword evidence="5" id="KW-1185">Reference proteome</keyword>
<protein>
    <recommendedName>
        <fullName evidence="6">Pentatricopeptide repeat-containing protein</fullName>
    </recommendedName>
</protein>
<feature type="repeat" description="PPR" evidence="3">
    <location>
        <begin position="163"/>
        <end position="197"/>
    </location>
</feature>
<dbReference type="Pfam" id="PF01535">
    <property type="entry name" value="PPR"/>
    <property type="match status" value="1"/>
</dbReference>
<comment type="caution">
    <text evidence="4">The sequence shown here is derived from an EMBL/GenBank/DDBJ whole genome shotgun (WGS) entry which is preliminary data.</text>
</comment>
<dbReference type="Gene3D" id="1.25.40.10">
    <property type="entry name" value="Tetratricopeptide repeat domain"/>
    <property type="match status" value="1"/>
</dbReference>
<dbReference type="InterPro" id="IPR011990">
    <property type="entry name" value="TPR-like_helical_dom_sf"/>
</dbReference>
<gene>
    <name evidence="4" type="ORF">PIB30_038550</name>
</gene>
<evidence type="ECO:0000256" key="1">
    <source>
        <dbReference type="ARBA" id="ARBA00007626"/>
    </source>
</evidence>
<evidence type="ECO:0000256" key="3">
    <source>
        <dbReference type="PROSITE-ProRule" id="PRU00708"/>
    </source>
</evidence>
<organism evidence="4 5">
    <name type="scientific">Stylosanthes scabra</name>
    <dbReference type="NCBI Taxonomy" id="79078"/>
    <lineage>
        <taxon>Eukaryota</taxon>
        <taxon>Viridiplantae</taxon>
        <taxon>Streptophyta</taxon>
        <taxon>Embryophyta</taxon>
        <taxon>Tracheophyta</taxon>
        <taxon>Spermatophyta</taxon>
        <taxon>Magnoliopsida</taxon>
        <taxon>eudicotyledons</taxon>
        <taxon>Gunneridae</taxon>
        <taxon>Pentapetalae</taxon>
        <taxon>rosids</taxon>
        <taxon>fabids</taxon>
        <taxon>Fabales</taxon>
        <taxon>Fabaceae</taxon>
        <taxon>Papilionoideae</taxon>
        <taxon>50 kb inversion clade</taxon>
        <taxon>dalbergioids sensu lato</taxon>
        <taxon>Dalbergieae</taxon>
        <taxon>Pterocarpus clade</taxon>
        <taxon>Stylosanthes</taxon>
    </lineage>
</organism>
<sequence length="267" mass="30721">MFSNNLSLLPLKNFRFLSQFNHLCTKTPFPSDPLPHSQSQDPENDPSNHFSKKIDDFPMNISAEAQSHLEVISKDCVLETLLSHKADPKSALKFFKGAVRRRGFVKTVDVLCLLVHILASSPDTYGVLRSLLNNYVFADSSPTVRVLVEELVECSRRYNFESDSRVFNYLLNAYVRANKVTDAVECLRLMLEHDLVPWVPFMNILLTALVRRNMIRDTYSLYDEMVQRKIYGDCFTLHVLMRACLKEGKIEEAEMYFSQAKDRGLLV</sequence>
<dbReference type="InterPro" id="IPR002885">
    <property type="entry name" value="PPR_rpt"/>
</dbReference>
<dbReference type="PANTHER" id="PTHR47933">
    <property type="entry name" value="PENTATRICOPEPTIDE REPEAT-CONTAINING PROTEIN 1, MITOCHONDRIAL"/>
    <property type="match status" value="1"/>
</dbReference>
<feature type="repeat" description="PPR" evidence="3">
    <location>
        <begin position="233"/>
        <end position="267"/>
    </location>
</feature>
<dbReference type="EMBL" id="JASCZI010211648">
    <property type="protein sequence ID" value="MED6195514.1"/>
    <property type="molecule type" value="Genomic_DNA"/>
</dbReference>
<evidence type="ECO:0000256" key="2">
    <source>
        <dbReference type="ARBA" id="ARBA00022737"/>
    </source>
</evidence>
<evidence type="ECO:0000313" key="5">
    <source>
        <dbReference type="Proteomes" id="UP001341840"/>
    </source>
</evidence>
<keyword evidence="2" id="KW-0677">Repeat</keyword>
<evidence type="ECO:0000313" key="4">
    <source>
        <dbReference type="EMBL" id="MED6195514.1"/>
    </source>
</evidence>
<dbReference type="PROSITE" id="PS51375">
    <property type="entry name" value="PPR"/>
    <property type="match status" value="2"/>
</dbReference>
<comment type="similarity">
    <text evidence="1">Belongs to the PPR family. P subfamily.</text>
</comment>
<evidence type="ECO:0008006" key="6">
    <source>
        <dbReference type="Google" id="ProtNLM"/>
    </source>
</evidence>
<dbReference type="Proteomes" id="UP001341840">
    <property type="component" value="Unassembled WGS sequence"/>
</dbReference>
<dbReference type="Pfam" id="PF13041">
    <property type="entry name" value="PPR_2"/>
    <property type="match status" value="1"/>
</dbReference>